<dbReference type="OrthoDB" id="4752470at2"/>
<keyword evidence="2" id="KW-1185">Reference proteome</keyword>
<proteinExistence type="predicted"/>
<evidence type="ECO:0000313" key="1">
    <source>
        <dbReference type="EMBL" id="BBZ40656.1"/>
    </source>
</evidence>
<reference evidence="1 2" key="1">
    <citation type="journal article" date="2019" name="Emerg. Microbes Infect.">
        <title>Comprehensive subspecies identification of 175 nontuberculous mycobacteria species based on 7547 genomic profiles.</title>
        <authorList>
            <person name="Matsumoto Y."/>
            <person name="Kinjo T."/>
            <person name="Motooka D."/>
            <person name="Nabeya D."/>
            <person name="Jung N."/>
            <person name="Uechi K."/>
            <person name="Horii T."/>
            <person name="Iida T."/>
            <person name="Fujita J."/>
            <person name="Nakamura S."/>
        </authorList>
    </citation>
    <scope>NUCLEOTIDE SEQUENCE [LARGE SCALE GENOMIC DNA]</scope>
    <source>
        <strain evidence="1 2">JCM 14738</strain>
    </source>
</reference>
<dbReference type="RefSeq" id="WP_139825231.1">
    <property type="nucleotide sequence ID" value="NZ_AP022613.1"/>
</dbReference>
<dbReference type="InterPro" id="IPR000084">
    <property type="entry name" value="PE-PGRS_N"/>
</dbReference>
<dbReference type="SUPFAM" id="SSF140459">
    <property type="entry name" value="PE/PPE dimer-like"/>
    <property type="match status" value="1"/>
</dbReference>
<dbReference type="Pfam" id="PF00934">
    <property type="entry name" value="PE"/>
    <property type="match status" value="1"/>
</dbReference>
<dbReference type="STRING" id="44010.AWC00_13185"/>
<dbReference type="AlphaFoldDB" id="A0A1X1TB60"/>
<accession>A0A1X1TB60</accession>
<dbReference type="Gene3D" id="1.10.287.850">
    <property type="entry name" value="HP0062-like domain"/>
    <property type="match status" value="1"/>
</dbReference>
<organism evidence="1 2">
    <name type="scientific">Mycobacterium conspicuum</name>
    <dbReference type="NCBI Taxonomy" id="44010"/>
    <lineage>
        <taxon>Bacteria</taxon>
        <taxon>Bacillati</taxon>
        <taxon>Actinomycetota</taxon>
        <taxon>Actinomycetes</taxon>
        <taxon>Mycobacteriales</taxon>
        <taxon>Mycobacteriaceae</taxon>
        <taxon>Mycobacterium</taxon>
    </lineage>
</organism>
<sequence length="166" mass="17379">MPYVLAAPEMMTAAAGDLAGIGSALSKAHAAAAAPTVGLVPAAADEVSAGIAHLFSRYAEDFQGLAGRAAAFHEHFAQHLTEAAHSYAGAEAINVANLRWLLENAGVFAASQYLFATLRSENVFFQILQQVLEPIRAILGLSLLLLLLSGAYVFVLLSNFLGQLGL</sequence>
<dbReference type="Proteomes" id="UP000467385">
    <property type="component" value="Chromosome"/>
</dbReference>
<gene>
    <name evidence="1" type="ORF">MCNS_37190</name>
</gene>
<dbReference type="InterPro" id="IPR038332">
    <property type="entry name" value="PPE_sf"/>
</dbReference>
<protein>
    <submittedName>
        <fullName evidence="1">Uncharacterized protein</fullName>
    </submittedName>
</protein>
<evidence type="ECO:0000313" key="2">
    <source>
        <dbReference type="Proteomes" id="UP000467385"/>
    </source>
</evidence>
<dbReference type="EMBL" id="AP022613">
    <property type="protein sequence ID" value="BBZ40656.1"/>
    <property type="molecule type" value="Genomic_DNA"/>
</dbReference>
<name>A0A1X1TB60_9MYCO</name>